<name>A0ABU6VS90_9FABA</name>
<accession>A0ABU6VS90</accession>
<protein>
    <submittedName>
        <fullName evidence="1">Uncharacterized protein</fullName>
    </submittedName>
</protein>
<sequence length="79" mass="9408">MALISMKMLRPFVKKLWILSNMMSLPKCCLKMIRLLRLSKKSTQTGSVVWVLGRFRVNSLAEIHNKRVKDLMYRRLRRS</sequence>
<evidence type="ECO:0000313" key="2">
    <source>
        <dbReference type="Proteomes" id="UP001341840"/>
    </source>
</evidence>
<dbReference type="EMBL" id="JASCZI010152039">
    <property type="protein sequence ID" value="MED6175235.1"/>
    <property type="molecule type" value="Genomic_DNA"/>
</dbReference>
<dbReference type="Proteomes" id="UP001341840">
    <property type="component" value="Unassembled WGS sequence"/>
</dbReference>
<reference evidence="1 2" key="1">
    <citation type="journal article" date="2023" name="Plants (Basel)">
        <title>Bridging the Gap: Combining Genomics and Transcriptomics Approaches to Understand Stylosanthes scabra, an Orphan Legume from the Brazilian Caatinga.</title>
        <authorList>
            <person name="Ferreira-Neto J.R.C."/>
            <person name="da Silva M.D."/>
            <person name="Binneck E."/>
            <person name="de Melo N.F."/>
            <person name="da Silva R.H."/>
            <person name="de Melo A.L.T.M."/>
            <person name="Pandolfi V."/>
            <person name="Bustamante F.O."/>
            <person name="Brasileiro-Vidal A.C."/>
            <person name="Benko-Iseppon A.M."/>
        </authorList>
    </citation>
    <scope>NUCLEOTIDE SEQUENCE [LARGE SCALE GENOMIC DNA]</scope>
    <source>
        <tissue evidence="1">Leaves</tissue>
    </source>
</reference>
<organism evidence="1 2">
    <name type="scientific">Stylosanthes scabra</name>
    <dbReference type="NCBI Taxonomy" id="79078"/>
    <lineage>
        <taxon>Eukaryota</taxon>
        <taxon>Viridiplantae</taxon>
        <taxon>Streptophyta</taxon>
        <taxon>Embryophyta</taxon>
        <taxon>Tracheophyta</taxon>
        <taxon>Spermatophyta</taxon>
        <taxon>Magnoliopsida</taxon>
        <taxon>eudicotyledons</taxon>
        <taxon>Gunneridae</taxon>
        <taxon>Pentapetalae</taxon>
        <taxon>rosids</taxon>
        <taxon>fabids</taxon>
        <taxon>Fabales</taxon>
        <taxon>Fabaceae</taxon>
        <taxon>Papilionoideae</taxon>
        <taxon>50 kb inversion clade</taxon>
        <taxon>dalbergioids sensu lato</taxon>
        <taxon>Dalbergieae</taxon>
        <taxon>Pterocarpus clade</taxon>
        <taxon>Stylosanthes</taxon>
    </lineage>
</organism>
<proteinExistence type="predicted"/>
<comment type="caution">
    <text evidence="1">The sequence shown here is derived from an EMBL/GenBank/DDBJ whole genome shotgun (WGS) entry which is preliminary data.</text>
</comment>
<keyword evidence="2" id="KW-1185">Reference proteome</keyword>
<evidence type="ECO:0000313" key="1">
    <source>
        <dbReference type="EMBL" id="MED6175235.1"/>
    </source>
</evidence>
<gene>
    <name evidence="1" type="ORF">PIB30_076525</name>
</gene>